<dbReference type="Pfam" id="PF00155">
    <property type="entry name" value="Aminotran_1_2"/>
    <property type="match status" value="1"/>
</dbReference>
<proteinExistence type="inferred from homology"/>
<dbReference type="InterPro" id="IPR015421">
    <property type="entry name" value="PyrdxlP-dep_Trfase_major"/>
</dbReference>
<keyword evidence="3" id="KW-0663">Pyridoxal phosphate</keyword>
<feature type="domain" description="Aminotransferase class I/classII large" evidence="6">
    <location>
        <begin position="46"/>
        <end position="383"/>
    </location>
</feature>
<sequence>MTFDFDRPIDRRRTNTSKWDNMLAATGVSPDDGLAMWVADMDFEAPPAVNATLRALAEHGVHGYFGDDRAYRAAVTGWLESRHGWHTQPDWVLSAPGLVSAVAMCLQGLTAPGDGVVLFTPVYHAFHRIVAANDRRVVQSELALEDGRYRMDLDALAAQLDGSERMLILCSPHNPGGRVWSGDELRALGAFCVRHDLLLLSDEVHMDLVYPGHRHRMTALAVPGIEDRLITLVGPAKTFGINGALIGQIVIEHAPLRRKVAHALSAAGLGLNRAAAMMCTAAFAHGADWLDALIPYLDDNRRTFEQRVNALPGIRCMPLDATYLAWVDFSVTGMTREEFTRRVKEEARIAVNEGPSFGKGGENWLRFNLGTRRGLVDDALERLEHAFADLR</sequence>
<evidence type="ECO:0000256" key="5">
    <source>
        <dbReference type="ARBA" id="ARBA00037974"/>
    </source>
</evidence>
<dbReference type="EMBL" id="WIND01000001">
    <property type="protein sequence ID" value="MSU88151.1"/>
    <property type="molecule type" value="Genomic_DNA"/>
</dbReference>
<dbReference type="PANTHER" id="PTHR43525:SF1">
    <property type="entry name" value="PROTEIN MALY"/>
    <property type="match status" value="1"/>
</dbReference>
<evidence type="ECO:0000313" key="8">
    <source>
        <dbReference type="Proteomes" id="UP000474957"/>
    </source>
</evidence>
<dbReference type="CDD" id="cd00609">
    <property type="entry name" value="AAT_like"/>
    <property type="match status" value="1"/>
</dbReference>
<accession>A0A6L5YV39</accession>
<evidence type="ECO:0000256" key="3">
    <source>
        <dbReference type="ARBA" id="ARBA00022898"/>
    </source>
</evidence>
<keyword evidence="4 7" id="KW-0456">Lyase</keyword>
<evidence type="ECO:0000259" key="6">
    <source>
        <dbReference type="Pfam" id="PF00155"/>
    </source>
</evidence>
<dbReference type="InterPro" id="IPR004839">
    <property type="entry name" value="Aminotransferase_I/II_large"/>
</dbReference>
<comment type="cofactor">
    <cofactor evidence="1">
        <name>pyridoxal 5'-phosphate</name>
        <dbReference type="ChEBI" id="CHEBI:597326"/>
    </cofactor>
</comment>
<evidence type="ECO:0000256" key="4">
    <source>
        <dbReference type="ARBA" id="ARBA00023239"/>
    </source>
</evidence>
<dbReference type="AlphaFoldDB" id="A0A6L5YV39"/>
<comment type="caution">
    <text evidence="7">The sequence shown here is derived from an EMBL/GenBank/DDBJ whole genome shotgun (WGS) entry which is preliminary data.</text>
</comment>
<dbReference type="InterPro" id="IPR015422">
    <property type="entry name" value="PyrdxlP-dep_Trfase_small"/>
</dbReference>
<dbReference type="SUPFAM" id="SSF53383">
    <property type="entry name" value="PLP-dependent transferases"/>
    <property type="match status" value="1"/>
</dbReference>
<dbReference type="GO" id="GO:0047804">
    <property type="term" value="F:cysteine-S-conjugate beta-lyase activity"/>
    <property type="evidence" value="ECO:0007669"/>
    <property type="project" value="UniProtKB-EC"/>
</dbReference>
<dbReference type="NCBIfam" id="TIGR04350">
    <property type="entry name" value="C_S_lyase_PatB"/>
    <property type="match status" value="1"/>
</dbReference>
<name>A0A6L5YV39_9RHOB</name>
<dbReference type="Proteomes" id="UP000474957">
    <property type="component" value="Unassembled WGS sequence"/>
</dbReference>
<dbReference type="InterPro" id="IPR027619">
    <property type="entry name" value="C-S_lyase_PatB-like"/>
</dbReference>
<dbReference type="Gene3D" id="3.40.640.10">
    <property type="entry name" value="Type I PLP-dependent aspartate aminotransferase-like (Major domain)"/>
    <property type="match status" value="1"/>
</dbReference>
<evidence type="ECO:0000313" key="7">
    <source>
        <dbReference type="EMBL" id="MSU88151.1"/>
    </source>
</evidence>
<evidence type="ECO:0000256" key="2">
    <source>
        <dbReference type="ARBA" id="ARBA00012224"/>
    </source>
</evidence>
<dbReference type="InterPro" id="IPR015424">
    <property type="entry name" value="PyrdxlP-dep_Trfase"/>
</dbReference>
<protein>
    <recommendedName>
        <fullName evidence="2">cysteine-S-conjugate beta-lyase</fullName>
        <ecNumber evidence="2">4.4.1.13</ecNumber>
    </recommendedName>
</protein>
<comment type="similarity">
    <text evidence="5">Belongs to the class-II pyridoxal-phosphate-dependent aminotransferase family. MalY/PatB cystathionine beta-lyase subfamily.</text>
</comment>
<reference evidence="7 8" key="1">
    <citation type="submission" date="2019-10" db="EMBL/GenBank/DDBJ databases">
        <title>Cognatihalovulum marinum gen. nov. sp. nov., a new member of the family Rhodobacteraceae isolated from deep seawater of the Northwest Indian Ocean.</title>
        <authorList>
            <person name="Ruan C."/>
            <person name="Wang J."/>
            <person name="Zheng X."/>
            <person name="Song L."/>
            <person name="Zhu Y."/>
            <person name="Huang Y."/>
            <person name="Lu Z."/>
            <person name="Du W."/>
            <person name="Huang L."/>
            <person name="Dai X."/>
        </authorList>
    </citation>
    <scope>NUCLEOTIDE SEQUENCE [LARGE SCALE GENOMIC DNA]</scope>
    <source>
        <strain evidence="7 8">2CG4</strain>
    </source>
</reference>
<dbReference type="RefSeq" id="WP_154443944.1">
    <property type="nucleotide sequence ID" value="NZ_WIND01000001.1"/>
</dbReference>
<dbReference type="GO" id="GO:0030170">
    <property type="term" value="F:pyridoxal phosphate binding"/>
    <property type="evidence" value="ECO:0007669"/>
    <property type="project" value="InterPro"/>
</dbReference>
<organism evidence="7 8">
    <name type="scientific">Halovulum marinum</name>
    <dbReference type="NCBI Taxonomy" id="2662447"/>
    <lineage>
        <taxon>Bacteria</taxon>
        <taxon>Pseudomonadati</taxon>
        <taxon>Pseudomonadota</taxon>
        <taxon>Alphaproteobacteria</taxon>
        <taxon>Rhodobacterales</taxon>
        <taxon>Paracoccaceae</taxon>
        <taxon>Halovulum</taxon>
    </lineage>
</organism>
<dbReference type="Gene3D" id="3.90.1150.10">
    <property type="entry name" value="Aspartate Aminotransferase, domain 1"/>
    <property type="match status" value="1"/>
</dbReference>
<dbReference type="EC" id="4.4.1.13" evidence="2"/>
<dbReference type="InterPro" id="IPR051798">
    <property type="entry name" value="Class-II_PLP-Dep_Aminotrans"/>
</dbReference>
<dbReference type="PANTHER" id="PTHR43525">
    <property type="entry name" value="PROTEIN MALY"/>
    <property type="match status" value="1"/>
</dbReference>
<gene>
    <name evidence="7" type="ORF">GE300_00800</name>
</gene>
<evidence type="ECO:0000256" key="1">
    <source>
        <dbReference type="ARBA" id="ARBA00001933"/>
    </source>
</evidence>
<keyword evidence="8" id="KW-1185">Reference proteome</keyword>